<keyword evidence="3" id="KW-1185">Reference proteome</keyword>
<accession>A0ABQ3T8B1</accession>
<feature type="compositionally biased region" description="Basic residues" evidence="1">
    <location>
        <begin position="70"/>
        <end position="83"/>
    </location>
</feature>
<feature type="region of interest" description="Disordered" evidence="1">
    <location>
        <begin position="1"/>
        <end position="107"/>
    </location>
</feature>
<organism evidence="2 3">
    <name type="scientific">Streptomyces spororaveus</name>
    <dbReference type="NCBI Taxonomy" id="284039"/>
    <lineage>
        <taxon>Bacteria</taxon>
        <taxon>Bacillati</taxon>
        <taxon>Actinomycetota</taxon>
        <taxon>Actinomycetes</taxon>
        <taxon>Kitasatosporales</taxon>
        <taxon>Streptomycetaceae</taxon>
        <taxon>Streptomyces</taxon>
    </lineage>
</organism>
<name>A0ABQ3T8B1_9ACTN</name>
<protein>
    <submittedName>
        <fullName evidence="2">Uncharacterized protein</fullName>
    </submittedName>
</protein>
<feature type="compositionally biased region" description="Basic and acidic residues" evidence="1">
    <location>
        <begin position="28"/>
        <end position="39"/>
    </location>
</feature>
<gene>
    <name evidence="2" type="ORF">Sspor_21650</name>
</gene>
<feature type="compositionally biased region" description="Basic and acidic residues" evidence="1">
    <location>
        <begin position="87"/>
        <end position="107"/>
    </location>
</feature>
<evidence type="ECO:0000313" key="2">
    <source>
        <dbReference type="EMBL" id="GHI76604.1"/>
    </source>
</evidence>
<feature type="compositionally biased region" description="Gly residues" evidence="1">
    <location>
        <begin position="44"/>
        <end position="54"/>
    </location>
</feature>
<evidence type="ECO:0000256" key="1">
    <source>
        <dbReference type="SAM" id="MobiDB-lite"/>
    </source>
</evidence>
<dbReference type="EMBL" id="BNED01000005">
    <property type="protein sequence ID" value="GHI76604.1"/>
    <property type="molecule type" value="Genomic_DNA"/>
</dbReference>
<feature type="compositionally biased region" description="Low complexity" evidence="1">
    <location>
        <begin position="55"/>
        <end position="66"/>
    </location>
</feature>
<sequence>MCQRPGSRQDRLCAARSTATNGSIFSHTADRSRVRRVDPDDPPGGAGAFGGGAGSVPQAAGPQAGAGAPGRRRPCGRRRHPATRGRVTAEWRSCDSRGHGHDLSGQG</sequence>
<proteinExistence type="predicted"/>
<reference evidence="3" key="1">
    <citation type="submission" date="2023-07" db="EMBL/GenBank/DDBJ databases">
        <title>Whole genome shotgun sequence of Streptomyces spororaveus NBRC 15456.</title>
        <authorList>
            <person name="Komaki H."/>
            <person name="Tamura T."/>
        </authorList>
    </citation>
    <scope>NUCLEOTIDE SEQUENCE [LARGE SCALE GENOMIC DNA]</scope>
    <source>
        <strain evidence="3">NBRC 15456</strain>
    </source>
</reference>
<comment type="caution">
    <text evidence="2">The sequence shown here is derived from an EMBL/GenBank/DDBJ whole genome shotgun (WGS) entry which is preliminary data.</text>
</comment>
<feature type="compositionally biased region" description="Polar residues" evidence="1">
    <location>
        <begin position="17"/>
        <end position="26"/>
    </location>
</feature>
<evidence type="ECO:0000313" key="3">
    <source>
        <dbReference type="Proteomes" id="UP000608522"/>
    </source>
</evidence>
<dbReference type="Proteomes" id="UP000608522">
    <property type="component" value="Unassembled WGS sequence"/>
</dbReference>